<feature type="transmembrane region" description="Helical" evidence="1">
    <location>
        <begin position="85"/>
        <end position="103"/>
    </location>
</feature>
<keyword evidence="1" id="KW-0812">Transmembrane</keyword>
<name>A0A150WUX7_BDEBC</name>
<evidence type="ECO:0000313" key="3">
    <source>
        <dbReference type="Proteomes" id="UP000075391"/>
    </source>
</evidence>
<proteinExistence type="predicted"/>
<comment type="caution">
    <text evidence="2">The sequence shown here is derived from an EMBL/GenBank/DDBJ whole genome shotgun (WGS) entry which is preliminary data.</text>
</comment>
<keyword evidence="1" id="KW-1133">Transmembrane helix</keyword>
<organism evidence="2 3">
    <name type="scientific">Bdellovibrio bacteriovorus</name>
    <dbReference type="NCBI Taxonomy" id="959"/>
    <lineage>
        <taxon>Bacteria</taxon>
        <taxon>Pseudomonadati</taxon>
        <taxon>Bdellovibrionota</taxon>
        <taxon>Bdellovibrionia</taxon>
        <taxon>Bdellovibrionales</taxon>
        <taxon>Pseudobdellovibrionaceae</taxon>
        <taxon>Bdellovibrio</taxon>
    </lineage>
</organism>
<protein>
    <submittedName>
        <fullName evidence="2">Uncharacterized protein</fullName>
    </submittedName>
</protein>
<evidence type="ECO:0000313" key="2">
    <source>
        <dbReference type="EMBL" id="KYG70317.1"/>
    </source>
</evidence>
<dbReference type="Proteomes" id="UP000075391">
    <property type="component" value="Unassembled WGS sequence"/>
</dbReference>
<sequence>MPIEITQEDYFEFHLDHFIPKLYGPVGKPSLTEVSALEAVEIPTPSPSKPFKFPKRLLFFGNVIAFYFYKTHGPKEKGGPMKKQILSYALLAAVALMAGPVLADTDD</sequence>
<evidence type="ECO:0000256" key="1">
    <source>
        <dbReference type="SAM" id="Phobius"/>
    </source>
</evidence>
<keyword evidence="1" id="KW-0472">Membrane</keyword>
<reference evidence="2 3" key="1">
    <citation type="submission" date="2016-03" db="EMBL/GenBank/DDBJ databases">
        <authorList>
            <person name="Ploux O."/>
        </authorList>
    </citation>
    <scope>NUCLEOTIDE SEQUENCE [LARGE SCALE GENOMIC DNA]</scope>
    <source>
        <strain evidence="2 3">BER2</strain>
    </source>
</reference>
<dbReference type="EMBL" id="LUKF01000002">
    <property type="protein sequence ID" value="KYG70317.1"/>
    <property type="molecule type" value="Genomic_DNA"/>
</dbReference>
<dbReference type="AlphaFoldDB" id="A0A150WUX7"/>
<accession>A0A150WUX7</accession>
<gene>
    <name evidence="2" type="ORF">AZI85_14350</name>
</gene>